<organism evidence="2 3">
    <name type="scientific">Phytophthora fragariaefolia</name>
    <dbReference type="NCBI Taxonomy" id="1490495"/>
    <lineage>
        <taxon>Eukaryota</taxon>
        <taxon>Sar</taxon>
        <taxon>Stramenopiles</taxon>
        <taxon>Oomycota</taxon>
        <taxon>Peronosporomycetes</taxon>
        <taxon>Peronosporales</taxon>
        <taxon>Peronosporaceae</taxon>
        <taxon>Phytophthora</taxon>
    </lineage>
</organism>
<protein>
    <submittedName>
        <fullName evidence="2">Unnamed protein product</fullName>
    </submittedName>
</protein>
<evidence type="ECO:0000313" key="2">
    <source>
        <dbReference type="EMBL" id="GMF34990.1"/>
    </source>
</evidence>
<dbReference type="Proteomes" id="UP001165121">
    <property type="component" value="Unassembled WGS sequence"/>
</dbReference>
<dbReference type="EMBL" id="BSXT01000842">
    <property type="protein sequence ID" value="GMF34990.1"/>
    <property type="molecule type" value="Genomic_DNA"/>
</dbReference>
<name>A0A9W6XB63_9STRA</name>
<gene>
    <name evidence="2" type="ORF">Pfra01_000914500</name>
</gene>
<reference evidence="2" key="1">
    <citation type="submission" date="2023-04" db="EMBL/GenBank/DDBJ databases">
        <title>Phytophthora fragariaefolia NBRC 109709.</title>
        <authorList>
            <person name="Ichikawa N."/>
            <person name="Sato H."/>
            <person name="Tonouchi N."/>
        </authorList>
    </citation>
    <scope>NUCLEOTIDE SEQUENCE</scope>
    <source>
        <strain evidence="2">NBRC 109709</strain>
    </source>
</reference>
<feature type="compositionally biased region" description="Low complexity" evidence="1">
    <location>
        <begin position="65"/>
        <end position="78"/>
    </location>
</feature>
<evidence type="ECO:0000256" key="1">
    <source>
        <dbReference type="SAM" id="MobiDB-lite"/>
    </source>
</evidence>
<dbReference type="AlphaFoldDB" id="A0A9W6XB63"/>
<keyword evidence="3" id="KW-1185">Reference proteome</keyword>
<feature type="region of interest" description="Disordered" evidence="1">
    <location>
        <begin position="47"/>
        <end position="78"/>
    </location>
</feature>
<evidence type="ECO:0000313" key="3">
    <source>
        <dbReference type="Proteomes" id="UP001165121"/>
    </source>
</evidence>
<sequence>MLHRVQDSALHNAERLKLRKAQSSALRKVQGWGKGTKKIDHAIQQVSDVPQHRSPVSHNTIGSHSSDVTVTTLSTTPV</sequence>
<feature type="compositionally biased region" description="Polar residues" evidence="1">
    <location>
        <begin position="47"/>
        <end position="64"/>
    </location>
</feature>
<proteinExistence type="predicted"/>
<accession>A0A9W6XB63</accession>
<comment type="caution">
    <text evidence="2">The sequence shown here is derived from an EMBL/GenBank/DDBJ whole genome shotgun (WGS) entry which is preliminary data.</text>
</comment>